<feature type="non-terminal residue" evidence="1">
    <location>
        <position position="60"/>
    </location>
</feature>
<gene>
    <name evidence="1" type="ORF">S01H1_60250</name>
</gene>
<reference evidence="1" key="1">
    <citation type="journal article" date="2014" name="Front. Microbiol.">
        <title>High frequency of phylogenetically diverse reductive dehalogenase-homologous genes in deep subseafloor sedimentary metagenomes.</title>
        <authorList>
            <person name="Kawai M."/>
            <person name="Futagami T."/>
            <person name="Toyoda A."/>
            <person name="Takaki Y."/>
            <person name="Nishi S."/>
            <person name="Hori S."/>
            <person name="Arai W."/>
            <person name="Tsubouchi T."/>
            <person name="Morono Y."/>
            <person name="Uchiyama I."/>
            <person name="Ito T."/>
            <person name="Fujiyama A."/>
            <person name="Inagaki F."/>
            <person name="Takami H."/>
        </authorList>
    </citation>
    <scope>NUCLEOTIDE SEQUENCE</scope>
    <source>
        <strain evidence="1">Expedition CK06-06</strain>
    </source>
</reference>
<protein>
    <submittedName>
        <fullName evidence="1">Uncharacterized protein</fullName>
    </submittedName>
</protein>
<organism evidence="1">
    <name type="scientific">marine sediment metagenome</name>
    <dbReference type="NCBI Taxonomy" id="412755"/>
    <lineage>
        <taxon>unclassified sequences</taxon>
        <taxon>metagenomes</taxon>
        <taxon>ecological metagenomes</taxon>
    </lineage>
</organism>
<comment type="caution">
    <text evidence="1">The sequence shown here is derived from an EMBL/GenBank/DDBJ whole genome shotgun (WGS) entry which is preliminary data.</text>
</comment>
<sequence>MAHAKLEPSGCGVHKDRVKLRISMYLEPSDPYYEKHHVYVPDPTSPEYLNGYQGEVDKIP</sequence>
<proteinExistence type="predicted"/>
<evidence type="ECO:0000313" key="1">
    <source>
        <dbReference type="EMBL" id="GAG19174.1"/>
    </source>
</evidence>
<accession>X0VLG8</accession>
<dbReference type="EMBL" id="BARS01039463">
    <property type="protein sequence ID" value="GAG19174.1"/>
    <property type="molecule type" value="Genomic_DNA"/>
</dbReference>
<name>X0VLG8_9ZZZZ</name>
<dbReference type="AlphaFoldDB" id="X0VLG8"/>